<dbReference type="InterPro" id="IPR013320">
    <property type="entry name" value="ConA-like_dom_sf"/>
</dbReference>
<gene>
    <name evidence="3" type="ORF">EDS130_LOCUS19803</name>
    <name evidence="2" type="ORF">XAT740_LOCUS16015</name>
</gene>
<organism evidence="2 4">
    <name type="scientific">Adineta ricciae</name>
    <name type="common">Rotifer</name>
    <dbReference type="NCBI Taxonomy" id="249248"/>
    <lineage>
        <taxon>Eukaryota</taxon>
        <taxon>Metazoa</taxon>
        <taxon>Spiralia</taxon>
        <taxon>Gnathifera</taxon>
        <taxon>Rotifera</taxon>
        <taxon>Eurotatoria</taxon>
        <taxon>Bdelloidea</taxon>
        <taxon>Adinetida</taxon>
        <taxon>Adinetidae</taxon>
        <taxon>Adineta</taxon>
    </lineage>
</organism>
<dbReference type="EMBL" id="CAJNOJ010000096">
    <property type="protein sequence ID" value="CAF1097278.1"/>
    <property type="molecule type" value="Genomic_DNA"/>
</dbReference>
<sequence>MTSQKANTSFIRKMFFKLIVALLVALESIQAIPMQVYSNAIFIPNIATSTLNSLSPITSLSICECQCYSNSQCITGNYFTIRQQCDLYNANLSQGQLTIMIDTPAVVFTFLNMTTTTTTETGKEPLNPPVIIQWLFDGNLNDVYGLYNGFVEWKKDATDADKTELWSSPGYAGYSSTVKFSNSYGVVSRNLDLTTTSFTVTAWIWITDAYNASSDIDIYFLLFLHCAQAAADRCLSLSVKNGFVTMSFFFDDLSGNNPLQVNQWYHVAFQYDRSNSKQVIYLNGVFEGSRETVGSYSENTPPILFGSTPQDTLYTFRNGRVDKLTFVSRLMTESELLDEATLVSYYPFDGSYNDMGPNNIQNVYSQSTKFDSDGKINQALQMNGSSTACFRTEGFYYLGQTNYSFSFSLWIFPYAAAGLILQVNSPKAWCVPMINFDSGYLVIQSLSVEGTYIASTPFKSDLLNTWVHISMTYSVNNGIRLYINGELKSENLAYTDYAASNQINSITLGTCDLSTTYSNGEDNMAPSNQYQGKIDELKIFSRELTADEICQLVTGSSCKTTLTENGSFISS</sequence>
<name>A0A814KXM0_ADIRI</name>
<evidence type="ECO:0000256" key="1">
    <source>
        <dbReference type="SAM" id="SignalP"/>
    </source>
</evidence>
<evidence type="ECO:0000313" key="2">
    <source>
        <dbReference type="EMBL" id="CAF1055787.1"/>
    </source>
</evidence>
<feature type="signal peptide" evidence="1">
    <location>
        <begin position="1"/>
        <end position="31"/>
    </location>
</feature>
<keyword evidence="4" id="KW-1185">Reference proteome</keyword>
<dbReference type="SUPFAM" id="SSF49899">
    <property type="entry name" value="Concanavalin A-like lectins/glucanases"/>
    <property type="match status" value="2"/>
</dbReference>
<protein>
    <submittedName>
        <fullName evidence="2">Uncharacterized protein</fullName>
    </submittedName>
</protein>
<evidence type="ECO:0000313" key="4">
    <source>
        <dbReference type="Proteomes" id="UP000663828"/>
    </source>
</evidence>
<dbReference type="Proteomes" id="UP000663852">
    <property type="component" value="Unassembled WGS sequence"/>
</dbReference>
<dbReference type="Pfam" id="PF13385">
    <property type="entry name" value="Laminin_G_3"/>
    <property type="match status" value="2"/>
</dbReference>
<proteinExistence type="predicted"/>
<dbReference type="AlphaFoldDB" id="A0A814KXM0"/>
<feature type="chain" id="PRO_5036410404" evidence="1">
    <location>
        <begin position="32"/>
        <end position="571"/>
    </location>
</feature>
<evidence type="ECO:0000313" key="3">
    <source>
        <dbReference type="EMBL" id="CAF1097278.1"/>
    </source>
</evidence>
<reference evidence="2" key="1">
    <citation type="submission" date="2021-02" db="EMBL/GenBank/DDBJ databases">
        <authorList>
            <person name="Nowell W R."/>
        </authorList>
    </citation>
    <scope>NUCLEOTIDE SEQUENCE</scope>
</reference>
<dbReference type="EMBL" id="CAJNOR010001009">
    <property type="protein sequence ID" value="CAF1055787.1"/>
    <property type="molecule type" value="Genomic_DNA"/>
</dbReference>
<dbReference type="Proteomes" id="UP000663828">
    <property type="component" value="Unassembled WGS sequence"/>
</dbReference>
<dbReference type="Gene3D" id="2.60.120.200">
    <property type="match status" value="2"/>
</dbReference>
<keyword evidence="1" id="KW-0732">Signal</keyword>
<accession>A0A814KXM0</accession>
<comment type="caution">
    <text evidence="2">The sequence shown here is derived from an EMBL/GenBank/DDBJ whole genome shotgun (WGS) entry which is preliminary data.</text>
</comment>
<dbReference type="OrthoDB" id="10030431at2759"/>